<dbReference type="RefSeq" id="WP_182043442.1">
    <property type="nucleotide sequence ID" value="NZ_JACDZE010000002.1"/>
</dbReference>
<protein>
    <submittedName>
        <fullName evidence="11">MotA/TolQ/ExbB proton channel family protein</fullName>
    </submittedName>
</protein>
<evidence type="ECO:0000256" key="5">
    <source>
        <dbReference type="ARBA" id="ARBA00022927"/>
    </source>
</evidence>
<keyword evidence="3" id="KW-1003">Cell membrane</keyword>
<dbReference type="Pfam" id="PF01618">
    <property type="entry name" value="MotA_ExbB"/>
    <property type="match status" value="1"/>
</dbReference>
<keyword evidence="4 9" id="KW-0812">Transmembrane</keyword>
<dbReference type="GO" id="GO:0005886">
    <property type="term" value="C:plasma membrane"/>
    <property type="evidence" value="ECO:0007669"/>
    <property type="project" value="UniProtKB-SubCell"/>
</dbReference>
<feature type="transmembrane region" description="Helical" evidence="9">
    <location>
        <begin position="181"/>
        <end position="207"/>
    </location>
</feature>
<sequence>MEMETNETFQPRRATKRGGLNAPITIIILIGIAMAVFYGLFGSSANFEGGDSYAGHPKNFMGIIYKGGVIIPFLMSFFLMVIVFGIDRYFALQKANGKGNITKFVDNIRDLVGRNQINDALELCDQQKGSVGNVVREGLTTYKALANDNSMNKEQKLIELNKTLEEATTLEMPALEKNTSIISTIASVGTLIALMGTVIGMIKAFFALGEGGGTPDAAKLSVGIAEALINTGTGIGASAIAIIVYNMITSKIDDLTFKIDEVGMSIQQSFAAHH</sequence>
<feature type="transmembrane region" description="Helical" evidence="9">
    <location>
        <begin position="20"/>
        <end position="43"/>
    </location>
</feature>
<evidence type="ECO:0000256" key="6">
    <source>
        <dbReference type="ARBA" id="ARBA00022989"/>
    </source>
</evidence>
<evidence type="ECO:0000256" key="2">
    <source>
        <dbReference type="ARBA" id="ARBA00022448"/>
    </source>
</evidence>
<evidence type="ECO:0000256" key="1">
    <source>
        <dbReference type="ARBA" id="ARBA00004651"/>
    </source>
</evidence>
<dbReference type="InterPro" id="IPR050790">
    <property type="entry name" value="ExbB/TolQ_transport"/>
</dbReference>
<keyword evidence="12" id="KW-1185">Reference proteome</keyword>
<evidence type="ECO:0000256" key="8">
    <source>
        <dbReference type="RuleBase" id="RU004057"/>
    </source>
</evidence>
<gene>
    <name evidence="11" type="ORF">HU137_08630</name>
</gene>
<organism evidence="11 12">
    <name type="scientific">Moheibacter lacus</name>
    <dbReference type="NCBI Taxonomy" id="2745851"/>
    <lineage>
        <taxon>Bacteria</taxon>
        <taxon>Pseudomonadati</taxon>
        <taxon>Bacteroidota</taxon>
        <taxon>Flavobacteriia</taxon>
        <taxon>Flavobacteriales</taxon>
        <taxon>Weeksellaceae</taxon>
        <taxon>Moheibacter</taxon>
    </lineage>
</organism>
<keyword evidence="6 9" id="KW-1133">Transmembrane helix</keyword>
<dbReference type="AlphaFoldDB" id="A0A838ZS21"/>
<name>A0A838ZS21_9FLAO</name>
<feature type="transmembrane region" description="Helical" evidence="9">
    <location>
        <begin position="63"/>
        <end position="86"/>
    </location>
</feature>
<comment type="subcellular location">
    <subcellularLocation>
        <location evidence="1">Cell membrane</location>
        <topology evidence="1">Multi-pass membrane protein</topology>
    </subcellularLocation>
    <subcellularLocation>
        <location evidence="8">Membrane</location>
        <topology evidence="8">Multi-pass membrane protein</topology>
    </subcellularLocation>
</comment>
<proteinExistence type="inferred from homology"/>
<comment type="caution">
    <text evidence="11">The sequence shown here is derived from an EMBL/GenBank/DDBJ whole genome shotgun (WGS) entry which is preliminary data.</text>
</comment>
<dbReference type="GO" id="GO:0017038">
    <property type="term" value="P:protein import"/>
    <property type="evidence" value="ECO:0007669"/>
    <property type="project" value="TreeGrafter"/>
</dbReference>
<evidence type="ECO:0000256" key="4">
    <source>
        <dbReference type="ARBA" id="ARBA00022692"/>
    </source>
</evidence>
<evidence type="ECO:0000256" key="7">
    <source>
        <dbReference type="ARBA" id="ARBA00023136"/>
    </source>
</evidence>
<keyword evidence="7 9" id="KW-0472">Membrane</keyword>
<evidence type="ECO:0000256" key="9">
    <source>
        <dbReference type="SAM" id="Phobius"/>
    </source>
</evidence>
<reference evidence="11 12" key="1">
    <citation type="submission" date="2020-07" db="EMBL/GenBank/DDBJ databases">
        <title>Moheibacter lacus sp. nov., a member of the family Flavobacteriaceae isolated from freshwater lake sediment.</title>
        <authorList>
            <person name="Liu Y."/>
        </authorList>
    </citation>
    <scope>NUCLEOTIDE SEQUENCE [LARGE SCALE GENOMIC DNA]</scope>
    <source>
        <strain evidence="11 12">BDHS18</strain>
    </source>
</reference>
<dbReference type="EMBL" id="JACDZE010000002">
    <property type="protein sequence ID" value="MBA5629832.1"/>
    <property type="molecule type" value="Genomic_DNA"/>
</dbReference>
<evidence type="ECO:0000259" key="10">
    <source>
        <dbReference type="Pfam" id="PF01618"/>
    </source>
</evidence>
<feature type="domain" description="MotA/TolQ/ExbB proton channel" evidence="10">
    <location>
        <begin position="143"/>
        <end position="259"/>
    </location>
</feature>
<dbReference type="InterPro" id="IPR002898">
    <property type="entry name" value="MotA_ExbB_proton_chnl"/>
</dbReference>
<dbReference type="Proteomes" id="UP000552241">
    <property type="component" value="Unassembled WGS sequence"/>
</dbReference>
<evidence type="ECO:0000313" key="11">
    <source>
        <dbReference type="EMBL" id="MBA5629832.1"/>
    </source>
</evidence>
<evidence type="ECO:0000256" key="3">
    <source>
        <dbReference type="ARBA" id="ARBA00022475"/>
    </source>
</evidence>
<dbReference type="PANTHER" id="PTHR30625:SF15">
    <property type="entry name" value="BIOPOLYMER TRANSPORT PROTEIN EXBB"/>
    <property type="match status" value="1"/>
</dbReference>
<comment type="similarity">
    <text evidence="8">Belongs to the exbB/tolQ family.</text>
</comment>
<feature type="transmembrane region" description="Helical" evidence="9">
    <location>
        <begin position="227"/>
        <end position="248"/>
    </location>
</feature>
<dbReference type="PANTHER" id="PTHR30625">
    <property type="entry name" value="PROTEIN TOLQ"/>
    <property type="match status" value="1"/>
</dbReference>
<accession>A0A838ZS21</accession>
<keyword evidence="2 8" id="KW-0813">Transport</keyword>
<keyword evidence="5 8" id="KW-0653">Protein transport</keyword>
<evidence type="ECO:0000313" key="12">
    <source>
        <dbReference type="Proteomes" id="UP000552241"/>
    </source>
</evidence>